<reference evidence="2 3" key="1">
    <citation type="journal article" date="2019" name="mSystems">
        <title>Life at home and on the roam: Genomic adaptions reflect the dual lifestyle of an intracellular, facultative symbiont.</title>
        <authorList>
            <person name="Burgsdorf I."/>
        </authorList>
    </citation>
    <scope>NUCLEOTIDE SEQUENCE [LARGE SCALE GENOMIC DNA]</scope>
    <source>
        <strain evidence="2">277cI</strain>
    </source>
</reference>
<name>A0A524RW20_9CHRO</name>
<feature type="region of interest" description="Disordered" evidence="1">
    <location>
        <begin position="40"/>
        <end position="80"/>
    </location>
</feature>
<evidence type="ECO:0000313" key="2">
    <source>
        <dbReference type="EMBL" id="TGH28161.1"/>
    </source>
</evidence>
<dbReference type="Proteomes" id="UP000315454">
    <property type="component" value="Unassembled WGS sequence"/>
</dbReference>
<sequence length="80" mass="8560">MWIQLQQPMMLCGDRQKEGSRHNVDERLATELIAAHRAVEATPPAPAQVTPPATVLPKRKAASRAKATPPPAPAAADKTT</sequence>
<organism evidence="2 3">
    <name type="scientific">Aphanocapsa feldmannii 277cI</name>
    <dbReference type="NCBI Taxonomy" id="2507554"/>
    <lineage>
        <taxon>Bacteria</taxon>
        <taxon>Bacillati</taxon>
        <taxon>Cyanobacteriota</taxon>
        <taxon>Cyanophyceae</taxon>
        <taxon>Oscillatoriophycideae</taxon>
        <taxon>Chroococcales</taxon>
        <taxon>Microcystaceae</taxon>
        <taxon>Aphanocapsa</taxon>
    </lineage>
</organism>
<comment type="caution">
    <text evidence="2">The sequence shown here is derived from an EMBL/GenBank/DDBJ whole genome shotgun (WGS) entry which is preliminary data.</text>
</comment>
<dbReference type="EMBL" id="SRMN01000001">
    <property type="protein sequence ID" value="TGH28161.1"/>
    <property type="molecule type" value="Genomic_DNA"/>
</dbReference>
<gene>
    <name evidence="2" type="ORF">ERJ68_00135</name>
</gene>
<dbReference type="AlphaFoldDB" id="A0A524RW20"/>
<accession>A0A524RW20</accession>
<protein>
    <submittedName>
        <fullName evidence="2">Uncharacterized protein</fullName>
    </submittedName>
</protein>
<proteinExistence type="predicted"/>
<evidence type="ECO:0000256" key="1">
    <source>
        <dbReference type="SAM" id="MobiDB-lite"/>
    </source>
</evidence>
<evidence type="ECO:0000313" key="3">
    <source>
        <dbReference type="Proteomes" id="UP000315454"/>
    </source>
</evidence>